<evidence type="ECO:0000313" key="3">
    <source>
        <dbReference type="EMBL" id="MCJ2541363.1"/>
    </source>
</evidence>
<keyword evidence="4" id="KW-1185">Reference proteome</keyword>
<keyword evidence="1" id="KW-0812">Transmembrane</keyword>
<keyword evidence="1" id="KW-0472">Membrane</keyword>
<reference evidence="3" key="1">
    <citation type="submission" date="2021-02" db="EMBL/GenBank/DDBJ databases">
        <title>The CRISPR/cas machinery reduction and long-range gene transfer in the hot spring cyanobacterium Synechococcus.</title>
        <authorList>
            <person name="Dvorak P."/>
            <person name="Jahodarova E."/>
            <person name="Hasler P."/>
            <person name="Poulickova A."/>
        </authorList>
    </citation>
    <scope>NUCLEOTIDE SEQUENCE</scope>
    <source>
        <strain evidence="3">Rupite</strain>
    </source>
</reference>
<dbReference type="CDD" id="cd06259">
    <property type="entry name" value="YdcF-like"/>
    <property type="match status" value="1"/>
</dbReference>
<evidence type="ECO:0000313" key="4">
    <source>
        <dbReference type="Proteomes" id="UP000830835"/>
    </source>
</evidence>
<feature type="transmembrane region" description="Helical" evidence="1">
    <location>
        <begin position="53"/>
        <end position="73"/>
    </location>
</feature>
<dbReference type="InterPro" id="IPR014729">
    <property type="entry name" value="Rossmann-like_a/b/a_fold"/>
</dbReference>
<dbReference type="PANTHER" id="PTHR30336:SF4">
    <property type="entry name" value="ENVELOPE BIOGENESIS FACTOR ELYC"/>
    <property type="match status" value="1"/>
</dbReference>
<dbReference type="InterPro" id="IPR003848">
    <property type="entry name" value="DUF218"/>
</dbReference>
<evidence type="ECO:0000259" key="2">
    <source>
        <dbReference type="Pfam" id="PF02698"/>
    </source>
</evidence>
<feature type="transmembrane region" description="Helical" evidence="1">
    <location>
        <begin position="25"/>
        <end position="46"/>
    </location>
</feature>
<dbReference type="Pfam" id="PF02698">
    <property type="entry name" value="DUF218"/>
    <property type="match status" value="1"/>
</dbReference>
<sequence length="283" mass="31096">MFDLYHCEREPLPWLGLKANLSQMLTQPLGMVPLLLLIVLAVVWLVPPARRRLGLFLSSLPLWLYLVLLTPAGNGILTWGLTTWIPRDALAPADAIVVLGRGEALASGRVEEAYRLWQAGWAPRIFVSGAGDAGPMGRALLALGVPRSDLNGEDCSQTTEENAQFSLALLEPAQVQSILLITDNIHMLRSELTFRSFGIRVIPIISETYSSRGFPLPALREYLGLLSYGLKGRFFARSIPDLQTLGFGWEGIPISSQPSIPDSRINSRPEAHYTIAVPEELSS</sequence>
<dbReference type="Proteomes" id="UP000830835">
    <property type="component" value="Unassembled WGS sequence"/>
</dbReference>
<proteinExistence type="predicted"/>
<name>A0ABT0C6G6_THEVL</name>
<dbReference type="EMBL" id="JAFIRA010000001">
    <property type="protein sequence ID" value="MCJ2541363.1"/>
    <property type="molecule type" value="Genomic_DNA"/>
</dbReference>
<keyword evidence="1" id="KW-1133">Transmembrane helix</keyword>
<protein>
    <submittedName>
        <fullName evidence="3">YdcF family protein</fullName>
    </submittedName>
</protein>
<organism evidence="3 4">
    <name type="scientific">Thermostichus vulcanus str. 'Rupite'</name>
    <dbReference type="NCBI Taxonomy" id="2813851"/>
    <lineage>
        <taxon>Bacteria</taxon>
        <taxon>Bacillati</taxon>
        <taxon>Cyanobacteriota</taxon>
        <taxon>Cyanophyceae</taxon>
        <taxon>Thermostichales</taxon>
        <taxon>Thermostichaceae</taxon>
        <taxon>Thermostichus</taxon>
    </lineage>
</organism>
<dbReference type="InterPro" id="IPR051599">
    <property type="entry name" value="Cell_Envelope_Assoc"/>
</dbReference>
<dbReference type="Gene3D" id="3.40.50.620">
    <property type="entry name" value="HUPs"/>
    <property type="match status" value="1"/>
</dbReference>
<feature type="domain" description="DUF218" evidence="2">
    <location>
        <begin position="94"/>
        <end position="224"/>
    </location>
</feature>
<dbReference type="RefSeq" id="WP_244348366.1">
    <property type="nucleotide sequence ID" value="NZ_JAFIRA010000001.1"/>
</dbReference>
<gene>
    <name evidence="3" type="ORF">JX360_00330</name>
</gene>
<comment type="caution">
    <text evidence="3">The sequence shown here is derived from an EMBL/GenBank/DDBJ whole genome shotgun (WGS) entry which is preliminary data.</text>
</comment>
<evidence type="ECO:0000256" key="1">
    <source>
        <dbReference type="SAM" id="Phobius"/>
    </source>
</evidence>
<dbReference type="PANTHER" id="PTHR30336">
    <property type="entry name" value="INNER MEMBRANE PROTEIN, PROBABLE PERMEASE"/>
    <property type="match status" value="1"/>
</dbReference>
<accession>A0ABT0C6G6</accession>